<keyword evidence="1" id="KW-0479">Metal-binding</keyword>
<dbReference type="Proteomes" id="UP001642900">
    <property type="component" value="Unassembled WGS sequence"/>
</dbReference>
<evidence type="ECO:0000313" key="5">
    <source>
        <dbReference type="EMBL" id="NGO51204.1"/>
    </source>
</evidence>
<dbReference type="GO" id="GO:0030145">
    <property type="term" value="F:manganese ion binding"/>
    <property type="evidence" value="ECO:0007669"/>
    <property type="project" value="TreeGrafter"/>
</dbReference>
<name>A0A6G4W9F8_9HYPH</name>
<keyword evidence="2" id="KW-0378">Hydrolase</keyword>
<comment type="caution">
    <text evidence="5">The sequence shown here is derived from an EMBL/GenBank/DDBJ whole genome shotgun (WGS) entry which is preliminary data.</text>
</comment>
<keyword evidence="3" id="KW-0464">Manganese</keyword>
<dbReference type="AlphaFoldDB" id="A0A6G4W9F8"/>
<dbReference type="RefSeq" id="WP_165026029.1">
    <property type="nucleotide sequence ID" value="NZ_JAAKZF010000007.1"/>
</dbReference>
<dbReference type="Pfam" id="PF00491">
    <property type="entry name" value="Arginase"/>
    <property type="match status" value="1"/>
</dbReference>
<evidence type="ECO:0000256" key="2">
    <source>
        <dbReference type="ARBA" id="ARBA00022801"/>
    </source>
</evidence>
<dbReference type="GO" id="GO:0005829">
    <property type="term" value="C:cytosol"/>
    <property type="evidence" value="ECO:0007669"/>
    <property type="project" value="TreeGrafter"/>
</dbReference>
<dbReference type="PROSITE" id="PS51409">
    <property type="entry name" value="ARGINASE_2"/>
    <property type="match status" value="1"/>
</dbReference>
<dbReference type="EMBL" id="JAAKZF010000007">
    <property type="protein sequence ID" value="NGO51204.1"/>
    <property type="molecule type" value="Genomic_DNA"/>
</dbReference>
<dbReference type="InterPro" id="IPR023696">
    <property type="entry name" value="Ureohydrolase_dom_sf"/>
</dbReference>
<accession>A0A6G4W9F8</accession>
<protein>
    <submittedName>
        <fullName evidence="5">Arginase family protein</fullName>
    </submittedName>
</protein>
<comment type="similarity">
    <text evidence="4">Belongs to the arginase family.</text>
</comment>
<organism evidence="5 6">
    <name type="scientific">Allomesorhizobium camelthorni</name>
    <dbReference type="NCBI Taxonomy" id="475069"/>
    <lineage>
        <taxon>Bacteria</taxon>
        <taxon>Pseudomonadati</taxon>
        <taxon>Pseudomonadota</taxon>
        <taxon>Alphaproteobacteria</taxon>
        <taxon>Hyphomicrobiales</taxon>
        <taxon>Phyllobacteriaceae</taxon>
        <taxon>Allomesorhizobium</taxon>
    </lineage>
</organism>
<gene>
    <name evidence="5" type="ORF">G6N73_08410</name>
</gene>
<dbReference type="InterPro" id="IPR006035">
    <property type="entry name" value="Ureohydrolase"/>
</dbReference>
<dbReference type="CDD" id="cd09999">
    <property type="entry name" value="Arginase-like_1"/>
    <property type="match status" value="1"/>
</dbReference>
<sequence length="278" mass="29410">MKLAIVLAPYDSGHYRSGCGLGPEALLSAGLVDALQSRGHDLIVHDIDRVGDVPGREIATGFAVCSAVAAQVRAACEDERFPIVLSGNCLTAAGAVAGEDADSIAWFDQHGDINTPETSSFGFLDGMALSSILGLCWRPMTAAIPGFRAIEPERCLLVDARDLDPDEKLLLDRLPVVRAPCEEAVGQAGKLIAAGASRLHLHLDLDVHDPETLLVNRYATPGGPYPAQLRRTVCDLAQSFPVSGMTISAYDPSVDVARKVPSAVSTLLVDFLAALRKS</sequence>
<evidence type="ECO:0000256" key="1">
    <source>
        <dbReference type="ARBA" id="ARBA00022723"/>
    </source>
</evidence>
<evidence type="ECO:0000256" key="4">
    <source>
        <dbReference type="PROSITE-ProRule" id="PRU00742"/>
    </source>
</evidence>
<dbReference type="PANTHER" id="PTHR43782">
    <property type="entry name" value="ARGINASE"/>
    <property type="match status" value="1"/>
</dbReference>
<dbReference type="GO" id="GO:0004053">
    <property type="term" value="F:arginase activity"/>
    <property type="evidence" value="ECO:0007669"/>
    <property type="project" value="TreeGrafter"/>
</dbReference>
<dbReference type="PANTHER" id="PTHR43782:SF3">
    <property type="entry name" value="ARGINASE"/>
    <property type="match status" value="1"/>
</dbReference>
<evidence type="ECO:0000256" key="3">
    <source>
        <dbReference type="ARBA" id="ARBA00023211"/>
    </source>
</evidence>
<proteinExistence type="inferred from homology"/>
<dbReference type="Gene3D" id="3.40.800.10">
    <property type="entry name" value="Ureohydrolase domain"/>
    <property type="match status" value="1"/>
</dbReference>
<evidence type="ECO:0000313" key="6">
    <source>
        <dbReference type="Proteomes" id="UP001642900"/>
    </source>
</evidence>
<dbReference type="SUPFAM" id="SSF52768">
    <property type="entry name" value="Arginase/deacetylase"/>
    <property type="match status" value="1"/>
</dbReference>
<keyword evidence="6" id="KW-1185">Reference proteome</keyword>
<reference evidence="5 6" key="1">
    <citation type="submission" date="2020-02" db="EMBL/GenBank/DDBJ databases">
        <title>Genome sequence of strain CCNWXJ40-4.</title>
        <authorList>
            <person name="Gao J."/>
            <person name="Sun J."/>
        </authorList>
    </citation>
    <scope>NUCLEOTIDE SEQUENCE [LARGE SCALE GENOMIC DNA]</scope>
    <source>
        <strain evidence="5 6">CCNWXJ 40-4</strain>
    </source>
</reference>